<feature type="transmembrane region" description="Helical" evidence="1">
    <location>
        <begin position="74"/>
        <end position="95"/>
    </location>
</feature>
<proteinExistence type="predicted"/>
<reference evidence="2 3" key="1">
    <citation type="submission" date="2018-11" db="EMBL/GenBank/DDBJ databases">
        <title>Genome sequence of Saitozyma podzolica DSM 27192.</title>
        <authorList>
            <person name="Aliyu H."/>
            <person name="Gorte O."/>
            <person name="Ochsenreither K."/>
        </authorList>
    </citation>
    <scope>NUCLEOTIDE SEQUENCE [LARGE SCALE GENOMIC DNA]</scope>
    <source>
        <strain evidence="2 3">DSM 27192</strain>
    </source>
</reference>
<dbReference type="EMBL" id="RSCD01000002">
    <property type="protein sequence ID" value="RSH94568.1"/>
    <property type="molecule type" value="Genomic_DNA"/>
</dbReference>
<feature type="transmembrane region" description="Helical" evidence="1">
    <location>
        <begin position="40"/>
        <end position="62"/>
    </location>
</feature>
<keyword evidence="1" id="KW-0472">Membrane</keyword>
<evidence type="ECO:0000313" key="3">
    <source>
        <dbReference type="Proteomes" id="UP000279259"/>
    </source>
</evidence>
<dbReference type="AlphaFoldDB" id="A0A427YTV6"/>
<evidence type="ECO:0000256" key="1">
    <source>
        <dbReference type="SAM" id="Phobius"/>
    </source>
</evidence>
<keyword evidence="1" id="KW-0812">Transmembrane</keyword>
<evidence type="ECO:0000313" key="2">
    <source>
        <dbReference type="EMBL" id="RSH94568.1"/>
    </source>
</evidence>
<evidence type="ECO:0008006" key="4">
    <source>
        <dbReference type="Google" id="ProtNLM"/>
    </source>
</evidence>
<organism evidence="2 3">
    <name type="scientific">Saitozyma podzolica</name>
    <dbReference type="NCBI Taxonomy" id="1890683"/>
    <lineage>
        <taxon>Eukaryota</taxon>
        <taxon>Fungi</taxon>
        <taxon>Dikarya</taxon>
        <taxon>Basidiomycota</taxon>
        <taxon>Agaricomycotina</taxon>
        <taxon>Tremellomycetes</taxon>
        <taxon>Tremellales</taxon>
        <taxon>Trimorphomycetaceae</taxon>
        <taxon>Saitozyma</taxon>
    </lineage>
</organism>
<gene>
    <name evidence="2" type="ORF">EHS25_004372</name>
</gene>
<feature type="transmembrane region" description="Helical" evidence="1">
    <location>
        <begin position="115"/>
        <end position="138"/>
    </location>
</feature>
<keyword evidence="1" id="KW-1133">Transmembrane helix</keyword>
<feature type="transmembrane region" description="Helical" evidence="1">
    <location>
        <begin position="7"/>
        <end position="28"/>
    </location>
</feature>
<keyword evidence="3" id="KW-1185">Reference proteome</keyword>
<name>A0A427YTV6_9TREE</name>
<protein>
    <recommendedName>
        <fullName evidence="4">MARVEL domain-containing protein</fullName>
    </recommendedName>
</protein>
<dbReference type="Proteomes" id="UP000279259">
    <property type="component" value="Unassembled WGS sequence"/>
</dbReference>
<accession>A0A427YTV6</accession>
<dbReference type="OrthoDB" id="2568061at2759"/>
<sequence length="169" mass="18325">MVSTFKGPLVGLLLVVAYASMVINIISIRKVEVGESTYPPAVVAMLVLSICQMFWLLSYFIMSGKGALWKASTAAATLLIWACFNFGAIVAVTVLRYHNRYCGASNTIRSDCAGVLRGVMALGWSLFGLDLIFLGYLASLVSSSRSSWSQPLHNIPPLVRVVDPEAPKH</sequence>
<comment type="caution">
    <text evidence="2">The sequence shown here is derived from an EMBL/GenBank/DDBJ whole genome shotgun (WGS) entry which is preliminary data.</text>
</comment>